<evidence type="ECO:0000256" key="5">
    <source>
        <dbReference type="ARBA" id="ARBA00023273"/>
    </source>
</evidence>
<dbReference type="RefSeq" id="WP_055946660.1">
    <property type="nucleotide sequence ID" value="NZ_JAQDCV010000011.1"/>
</dbReference>
<gene>
    <name evidence="9" type="ORF">APZ18_15135</name>
</gene>
<evidence type="ECO:0000256" key="3">
    <source>
        <dbReference type="ARBA" id="ARBA00022737"/>
    </source>
</evidence>
<dbReference type="AlphaFoldDB" id="A0AAW3JL99"/>
<evidence type="ECO:0000313" key="10">
    <source>
        <dbReference type="Proteomes" id="UP000050833"/>
    </source>
</evidence>
<evidence type="ECO:0000256" key="1">
    <source>
        <dbReference type="ARBA" id="ARBA00004138"/>
    </source>
</evidence>
<dbReference type="PANTHER" id="PTHR45973">
    <property type="entry name" value="PROTEIN PHOSPHATASE 1 REGULATORY SUBUNIT SDS22-RELATED"/>
    <property type="match status" value="1"/>
</dbReference>
<evidence type="ECO:0000313" key="9">
    <source>
        <dbReference type="EMBL" id="KQC84023.1"/>
    </source>
</evidence>
<keyword evidence="7" id="KW-1133">Transmembrane helix</keyword>
<keyword evidence="4" id="KW-0969">Cilium</keyword>
<name>A0AAW3JL99_9FIRM</name>
<dbReference type="InterPro" id="IPR008266">
    <property type="entry name" value="Tyr_kinase_AS"/>
</dbReference>
<proteinExistence type="predicted"/>
<protein>
    <recommendedName>
        <fullName evidence="8">Protein kinase domain-containing protein</fullName>
    </recommendedName>
</protein>
<feature type="compositionally biased region" description="Polar residues" evidence="6">
    <location>
        <begin position="356"/>
        <end position="374"/>
    </location>
</feature>
<dbReference type="PROSITE" id="PS51450">
    <property type="entry name" value="LRR"/>
    <property type="match status" value="3"/>
</dbReference>
<dbReference type="Proteomes" id="UP000050833">
    <property type="component" value="Unassembled WGS sequence"/>
</dbReference>
<dbReference type="PANTHER" id="PTHR45973:SF9">
    <property type="entry name" value="LEUCINE-RICH REPEAT-CONTAINING PROTEIN 46"/>
    <property type="match status" value="1"/>
</dbReference>
<evidence type="ECO:0000256" key="2">
    <source>
        <dbReference type="ARBA" id="ARBA00022614"/>
    </source>
</evidence>
<organism evidence="9 10">
    <name type="scientific">Butyribacter intestini</name>
    <dbReference type="NCBI Taxonomy" id="1703332"/>
    <lineage>
        <taxon>Bacteria</taxon>
        <taxon>Bacillati</taxon>
        <taxon>Bacillota</taxon>
        <taxon>Clostridia</taxon>
        <taxon>Lachnospirales</taxon>
        <taxon>Lachnospiraceae</taxon>
        <taxon>Butyribacter</taxon>
    </lineage>
</organism>
<accession>A0AAW3JL99</accession>
<dbReference type="InterPro" id="IPR001611">
    <property type="entry name" value="Leu-rich_rpt"/>
</dbReference>
<feature type="region of interest" description="Disordered" evidence="6">
    <location>
        <begin position="354"/>
        <end position="383"/>
    </location>
</feature>
<dbReference type="InterPro" id="IPR032675">
    <property type="entry name" value="LRR_dom_sf"/>
</dbReference>
<keyword evidence="5" id="KW-0966">Cell projection</keyword>
<dbReference type="Pfam" id="PF00069">
    <property type="entry name" value="Pkinase"/>
    <property type="match status" value="1"/>
</dbReference>
<dbReference type="SUPFAM" id="SSF52058">
    <property type="entry name" value="L domain-like"/>
    <property type="match status" value="1"/>
</dbReference>
<dbReference type="GO" id="GO:0005524">
    <property type="term" value="F:ATP binding"/>
    <property type="evidence" value="ECO:0007669"/>
    <property type="project" value="InterPro"/>
</dbReference>
<evidence type="ECO:0000256" key="6">
    <source>
        <dbReference type="SAM" id="MobiDB-lite"/>
    </source>
</evidence>
<evidence type="ECO:0000256" key="4">
    <source>
        <dbReference type="ARBA" id="ARBA00023069"/>
    </source>
</evidence>
<dbReference type="GO" id="GO:0004672">
    <property type="term" value="F:protein kinase activity"/>
    <property type="evidence" value="ECO:0007669"/>
    <property type="project" value="InterPro"/>
</dbReference>
<dbReference type="SUPFAM" id="SSF56112">
    <property type="entry name" value="Protein kinase-like (PK-like)"/>
    <property type="match status" value="1"/>
</dbReference>
<keyword evidence="2" id="KW-0433">Leucine-rich repeat</keyword>
<dbReference type="SMART" id="SM00365">
    <property type="entry name" value="LRR_SD22"/>
    <property type="match status" value="4"/>
</dbReference>
<dbReference type="SMART" id="SM00220">
    <property type="entry name" value="S_TKc"/>
    <property type="match status" value="1"/>
</dbReference>
<sequence length="559" mass="63800">MFLNNAPKKLLKKYPITDLIYITHDCFVYKSEQTNSGNLRIIKITPYVHKQHCILKAVSHINDTHLLTPVSVEKYQNFTVSVYPYKLSVIDKIIYSKLCFDELLTLALDLCDGIIRLHSSNILHLDISPNNIYLNDDNTFCIGDFSSSQKKSNNKIRRNIYFTEGYSPPEFKAYSKNLVQINELSDEYSLAKTILSLCHGYNTSAKDHPVQDTTDIPEYFFDILNKASSEIQEYRYPSINAFKTELLSFKAEYDISEIKYYISFNSENNPFNNTKTRPMVKPHIEEPTPTIQKIINSPAFMTVAILLAVILPILSLYKIFYTPNNADKIAAHNIQNISISYETKEPVAIIEENKTNNKNTDSAEIDNSNKNTDSTEIDCNDKNTNTTKIDCNDNVDNSKIKKDNINKSSVKEIDIEDKNITLLSEDCIKSTLNINFDINSVTIISANNNNISDISRLSEFVSVRELYLSDNRIKNIDSLKQLFNLKTLVISSNLIDDITSLKELKNLENLDISNNKKLKNLSALYELKTLKLLCINETAVTKSTIKKLKVSLPDCEIIY</sequence>
<comment type="caution">
    <text evidence="9">The sequence shown here is derived from an EMBL/GenBank/DDBJ whole genome shotgun (WGS) entry which is preliminary data.</text>
</comment>
<dbReference type="PROSITE" id="PS50011">
    <property type="entry name" value="PROTEIN_KINASE_DOM"/>
    <property type="match status" value="1"/>
</dbReference>
<dbReference type="Gene3D" id="3.80.10.10">
    <property type="entry name" value="Ribonuclease Inhibitor"/>
    <property type="match status" value="1"/>
</dbReference>
<keyword evidence="7" id="KW-0472">Membrane</keyword>
<reference evidence="9 10" key="1">
    <citation type="submission" date="2015-10" db="EMBL/GenBank/DDBJ databases">
        <title>Butyribacter intestini gen. nov., sp. nov., a butyric acid-producing bacterium of the family Lachnospiraceae isolated from the human faeces.</title>
        <authorList>
            <person name="Zou Y."/>
            <person name="Xue W."/>
            <person name="Luo G."/>
            <person name="Lv M."/>
        </authorList>
    </citation>
    <scope>NUCLEOTIDE SEQUENCE [LARGE SCALE GENOMIC DNA]</scope>
    <source>
        <strain evidence="9 10">TF01-11</strain>
    </source>
</reference>
<comment type="subcellular location">
    <subcellularLocation>
        <location evidence="1">Cell projection</location>
        <location evidence="1">Cilium</location>
    </subcellularLocation>
</comment>
<dbReference type="Gene3D" id="1.10.510.10">
    <property type="entry name" value="Transferase(Phosphotransferase) domain 1"/>
    <property type="match status" value="1"/>
</dbReference>
<evidence type="ECO:0000256" key="7">
    <source>
        <dbReference type="SAM" id="Phobius"/>
    </source>
</evidence>
<evidence type="ECO:0000259" key="8">
    <source>
        <dbReference type="PROSITE" id="PS50011"/>
    </source>
</evidence>
<feature type="domain" description="Protein kinase" evidence="8">
    <location>
        <begin position="1"/>
        <end position="291"/>
    </location>
</feature>
<keyword evidence="7" id="KW-0812">Transmembrane</keyword>
<keyword evidence="3" id="KW-0677">Repeat</keyword>
<keyword evidence="10" id="KW-1185">Reference proteome</keyword>
<dbReference type="InterPro" id="IPR000719">
    <property type="entry name" value="Prot_kinase_dom"/>
</dbReference>
<dbReference type="InterPro" id="IPR011009">
    <property type="entry name" value="Kinase-like_dom_sf"/>
</dbReference>
<dbReference type="EMBL" id="LLKB01000008">
    <property type="protein sequence ID" value="KQC84023.1"/>
    <property type="molecule type" value="Genomic_DNA"/>
</dbReference>
<feature type="transmembrane region" description="Helical" evidence="7">
    <location>
        <begin position="299"/>
        <end position="320"/>
    </location>
</feature>
<dbReference type="PROSITE" id="PS00109">
    <property type="entry name" value="PROTEIN_KINASE_TYR"/>
    <property type="match status" value="1"/>
</dbReference>
<dbReference type="InterPro" id="IPR050576">
    <property type="entry name" value="Cilia_flagella_integrity"/>
</dbReference>